<comment type="caution">
    <text evidence="7">The sequence shown here is derived from an EMBL/GenBank/DDBJ whole genome shotgun (WGS) entry which is preliminary data.</text>
</comment>
<accession>A0A9W7CBX3</accession>
<gene>
    <name evidence="7" type="ORF">TrRE_jg10701</name>
</gene>
<evidence type="ECO:0000256" key="4">
    <source>
        <dbReference type="ARBA" id="ARBA00022640"/>
    </source>
</evidence>
<protein>
    <submittedName>
        <fullName evidence="7">Uncharacterized protein</fullName>
    </submittedName>
</protein>
<keyword evidence="5" id="KW-0472">Membrane</keyword>
<comment type="subcellular location">
    <subcellularLocation>
        <location evidence="1">Plastid</location>
        <location evidence="1">Chloroplast</location>
    </subcellularLocation>
</comment>
<name>A0A9W7CBX3_9STRA</name>
<dbReference type="Pfam" id="PF00504">
    <property type="entry name" value="Chloroa_b-bind"/>
    <property type="match status" value="1"/>
</dbReference>
<keyword evidence="6" id="KW-0732">Signal</keyword>
<feature type="transmembrane region" description="Helical" evidence="5">
    <location>
        <begin position="106"/>
        <end position="127"/>
    </location>
</feature>
<dbReference type="Gene3D" id="1.10.3460.10">
    <property type="entry name" value="Chlorophyll a/b binding protein domain"/>
    <property type="match status" value="1"/>
</dbReference>
<proteinExistence type="inferred from homology"/>
<feature type="chain" id="PRO_5040893600" evidence="6">
    <location>
        <begin position="16"/>
        <end position="212"/>
    </location>
</feature>
<evidence type="ECO:0000313" key="8">
    <source>
        <dbReference type="Proteomes" id="UP001165082"/>
    </source>
</evidence>
<comment type="similarity">
    <text evidence="2">Belongs to the fucoxanthin chlorophyll protein family.</text>
</comment>
<keyword evidence="5" id="KW-1133">Transmembrane helix</keyword>
<feature type="transmembrane region" description="Helical" evidence="5">
    <location>
        <begin position="73"/>
        <end position="91"/>
    </location>
</feature>
<dbReference type="OrthoDB" id="405870at2759"/>
<feature type="signal peptide" evidence="6">
    <location>
        <begin position="1"/>
        <end position="15"/>
    </location>
</feature>
<dbReference type="GO" id="GO:0009507">
    <property type="term" value="C:chloroplast"/>
    <property type="evidence" value="ECO:0007669"/>
    <property type="project" value="UniProtKB-SubCell"/>
</dbReference>
<dbReference type="AlphaFoldDB" id="A0A9W7CBX3"/>
<dbReference type="Proteomes" id="UP001165082">
    <property type="component" value="Unassembled WGS sequence"/>
</dbReference>
<keyword evidence="3" id="KW-0150">Chloroplast</keyword>
<keyword evidence="4" id="KW-0934">Plastid</keyword>
<evidence type="ECO:0000256" key="3">
    <source>
        <dbReference type="ARBA" id="ARBA00022528"/>
    </source>
</evidence>
<evidence type="ECO:0000313" key="7">
    <source>
        <dbReference type="EMBL" id="GMI05502.1"/>
    </source>
</evidence>
<evidence type="ECO:0000256" key="6">
    <source>
        <dbReference type="SAM" id="SignalP"/>
    </source>
</evidence>
<evidence type="ECO:0000256" key="2">
    <source>
        <dbReference type="ARBA" id="ARBA00005933"/>
    </source>
</evidence>
<organism evidence="7 8">
    <name type="scientific">Triparma retinervis</name>
    <dbReference type="NCBI Taxonomy" id="2557542"/>
    <lineage>
        <taxon>Eukaryota</taxon>
        <taxon>Sar</taxon>
        <taxon>Stramenopiles</taxon>
        <taxon>Ochrophyta</taxon>
        <taxon>Bolidophyceae</taxon>
        <taxon>Parmales</taxon>
        <taxon>Triparmaceae</taxon>
        <taxon>Triparma</taxon>
    </lineage>
</organism>
<keyword evidence="8" id="KW-1185">Reference proteome</keyword>
<dbReference type="InterPro" id="IPR022796">
    <property type="entry name" value="Chloroa_b-bind"/>
</dbReference>
<dbReference type="EMBL" id="BRXZ01000117">
    <property type="protein sequence ID" value="GMI05502.1"/>
    <property type="molecule type" value="Genomic_DNA"/>
</dbReference>
<sequence>MKSILVASLLATATAFMSPPTPRSLPPLHANELEIGVTAPLGVFDPLNQLVLFPEKFERRRAVERKHGRISMVAVVGMLVHNAGIELPGYLSPSNDLKFSDIPDGFAGLFSVPTLGLLQIFLVAGFFEGGIWPASNYSGDYGTGYLGKTLEGEELKFKLDMELNQGRAAMLGITGAMIQEGIQGETLAEHIANANDSIFGPAHGAILIPGII</sequence>
<dbReference type="SUPFAM" id="SSF103511">
    <property type="entry name" value="Chlorophyll a-b binding protein"/>
    <property type="match status" value="1"/>
</dbReference>
<evidence type="ECO:0000256" key="5">
    <source>
        <dbReference type="SAM" id="Phobius"/>
    </source>
</evidence>
<evidence type="ECO:0000256" key="1">
    <source>
        <dbReference type="ARBA" id="ARBA00004229"/>
    </source>
</evidence>
<reference evidence="7" key="1">
    <citation type="submission" date="2022-07" db="EMBL/GenBank/DDBJ databases">
        <title>Genome analysis of Parmales, a sister group of diatoms, reveals the evolutionary specialization of diatoms from phago-mixotrophs to photoautotrophs.</title>
        <authorList>
            <person name="Ban H."/>
            <person name="Sato S."/>
            <person name="Yoshikawa S."/>
            <person name="Kazumasa Y."/>
            <person name="Nakamura Y."/>
            <person name="Ichinomiya M."/>
            <person name="Saitoh K."/>
            <person name="Sato N."/>
            <person name="Blanc-Mathieu R."/>
            <person name="Endo H."/>
            <person name="Kuwata A."/>
            <person name="Ogata H."/>
        </authorList>
    </citation>
    <scope>NUCLEOTIDE SEQUENCE</scope>
</reference>
<keyword evidence="5" id="KW-0812">Transmembrane</keyword>